<dbReference type="Proteomes" id="UP001159363">
    <property type="component" value="Chromosome X"/>
</dbReference>
<sequence>MPANGLAIPTFLQGTEPFENYVELLNLYFNVVDTKETDKVSVLGITKDSFKSKIGFRYVIRADKQLLTESEELKFAEAVKIVMDMDAVVKLAALMCGEKSGEVNVITEPACFWQLAIEDVLYIGAIEDVASVHLSGVVSPISRIGRRPFKKGHLCLRNKSSRMPAVVGS</sequence>
<proteinExistence type="predicted"/>
<dbReference type="EMBL" id="JARBHB010000004">
    <property type="protein sequence ID" value="KAJ8887648.1"/>
    <property type="molecule type" value="Genomic_DNA"/>
</dbReference>
<accession>A0ABQ9HUY7</accession>
<feature type="non-terminal residue" evidence="1">
    <location>
        <position position="169"/>
    </location>
</feature>
<evidence type="ECO:0000313" key="1">
    <source>
        <dbReference type="EMBL" id="KAJ8887648.1"/>
    </source>
</evidence>
<protein>
    <submittedName>
        <fullName evidence="1">Uncharacterized protein</fullName>
    </submittedName>
</protein>
<keyword evidence="2" id="KW-1185">Reference proteome</keyword>
<evidence type="ECO:0000313" key="2">
    <source>
        <dbReference type="Proteomes" id="UP001159363"/>
    </source>
</evidence>
<reference evidence="1 2" key="1">
    <citation type="submission" date="2023-02" db="EMBL/GenBank/DDBJ databases">
        <title>LHISI_Scaffold_Assembly.</title>
        <authorList>
            <person name="Stuart O.P."/>
            <person name="Cleave R."/>
            <person name="Magrath M.J.L."/>
            <person name="Mikheyev A.S."/>
        </authorList>
    </citation>
    <scope>NUCLEOTIDE SEQUENCE [LARGE SCALE GENOMIC DNA]</scope>
    <source>
        <strain evidence="1">Daus_M_001</strain>
        <tissue evidence="1">Leg muscle</tissue>
    </source>
</reference>
<organism evidence="1 2">
    <name type="scientific">Dryococelus australis</name>
    <dbReference type="NCBI Taxonomy" id="614101"/>
    <lineage>
        <taxon>Eukaryota</taxon>
        <taxon>Metazoa</taxon>
        <taxon>Ecdysozoa</taxon>
        <taxon>Arthropoda</taxon>
        <taxon>Hexapoda</taxon>
        <taxon>Insecta</taxon>
        <taxon>Pterygota</taxon>
        <taxon>Neoptera</taxon>
        <taxon>Polyneoptera</taxon>
        <taxon>Phasmatodea</taxon>
        <taxon>Verophasmatodea</taxon>
        <taxon>Anareolatae</taxon>
        <taxon>Phasmatidae</taxon>
        <taxon>Eurycanthinae</taxon>
        <taxon>Dryococelus</taxon>
    </lineage>
</organism>
<gene>
    <name evidence="1" type="ORF">PR048_013866</name>
</gene>
<name>A0ABQ9HUY7_9NEOP</name>
<comment type="caution">
    <text evidence="1">The sequence shown here is derived from an EMBL/GenBank/DDBJ whole genome shotgun (WGS) entry which is preliminary data.</text>
</comment>